<evidence type="ECO:0000313" key="3">
    <source>
        <dbReference type="Proteomes" id="UP001195769"/>
    </source>
</evidence>
<feature type="region of interest" description="Disordered" evidence="1">
    <location>
        <begin position="1"/>
        <end position="36"/>
    </location>
</feature>
<dbReference type="GeneID" id="64661592"/>
<name>A0AAD4E5M6_9AGAM</name>
<evidence type="ECO:0000256" key="1">
    <source>
        <dbReference type="SAM" id="MobiDB-lite"/>
    </source>
</evidence>
<protein>
    <submittedName>
        <fullName evidence="2">Uncharacterized protein</fullName>
    </submittedName>
</protein>
<reference evidence="2" key="1">
    <citation type="journal article" date="2020" name="New Phytol.">
        <title>Comparative genomics reveals dynamic genome evolution in host specialist ectomycorrhizal fungi.</title>
        <authorList>
            <person name="Lofgren L.A."/>
            <person name="Nguyen N.H."/>
            <person name="Vilgalys R."/>
            <person name="Ruytinx J."/>
            <person name="Liao H.L."/>
            <person name="Branco S."/>
            <person name="Kuo A."/>
            <person name="LaButti K."/>
            <person name="Lipzen A."/>
            <person name="Andreopoulos W."/>
            <person name="Pangilinan J."/>
            <person name="Riley R."/>
            <person name="Hundley H."/>
            <person name="Na H."/>
            <person name="Barry K."/>
            <person name="Grigoriev I.V."/>
            <person name="Stajich J.E."/>
            <person name="Kennedy P.G."/>
        </authorList>
    </citation>
    <scope>NUCLEOTIDE SEQUENCE</scope>
    <source>
        <strain evidence="2">FC203</strain>
    </source>
</reference>
<dbReference type="EMBL" id="JABBWK010000036">
    <property type="protein sequence ID" value="KAG1898909.1"/>
    <property type="molecule type" value="Genomic_DNA"/>
</dbReference>
<sequence length="158" mass="17204">MGKKHQHSAAARARAARWNPTAVPVPSPSPEAVDDSEPLIQQCEDTEPHDYFVIESDSCSECEYTGGVNVDSSDSDYEPGDLDWETELTDDTLSELSGDELEENMRMLQAESAIEADLLAQPAAFEKIAMGVSSAAWKKAEKNRGLGYNGPWPVTADI</sequence>
<evidence type="ECO:0000313" key="2">
    <source>
        <dbReference type="EMBL" id="KAG1898909.1"/>
    </source>
</evidence>
<gene>
    <name evidence="2" type="ORF">F5891DRAFT_1190407</name>
</gene>
<accession>A0AAD4E5M6</accession>
<dbReference type="AlphaFoldDB" id="A0AAD4E5M6"/>
<dbReference type="RefSeq" id="XP_041224485.1">
    <property type="nucleotide sequence ID" value="XM_041367294.1"/>
</dbReference>
<comment type="caution">
    <text evidence="2">The sequence shown here is derived from an EMBL/GenBank/DDBJ whole genome shotgun (WGS) entry which is preliminary data.</text>
</comment>
<keyword evidence="3" id="KW-1185">Reference proteome</keyword>
<organism evidence="2 3">
    <name type="scientific">Suillus fuscotomentosus</name>
    <dbReference type="NCBI Taxonomy" id="1912939"/>
    <lineage>
        <taxon>Eukaryota</taxon>
        <taxon>Fungi</taxon>
        <taxon>Dikarya</taxon>
        <taxon>Basidiomycota</taxon>
        <taxon>Agaricomycotina</taxon>
        <taxon>Agaricomycetes</taxon>
        <taxon>Agaricomycetidae</taxon>
        <taxon>Boletales</taxon>
        <taxon>Suillineae</taxon>
        <taxon>Suillaceae</taxon>
        <taxon>Suillus</taxon>
    </lineage>
</organism>
<proteinExistence type="predicted"/>
<dbReference type="Proteomes" id="UP001195769">
    <property type="component" value="Unassembled WGS sequence"/>
</dbReference>